<dbReference type="InterPro" id="IPR052026">
    <property type="entry name" value="ExeA_AAA_ATPase_DNA-bind"/>
</dbReference>
<feature type="coiled-coil region" evidence="1">
    <location>
        <begin position="36"/>
        <end position="63"/>
    </location>
</feature>
<dbReference type="InterPro" id="IPR010982">
    <property type="entry name" value="Lambda_DNA-bd_dom_sf"/>
</dbReference>
<evidence type="ECO:0000259" key="2">
    <source>
        <dbReference type="PROSITE" id="PS50943"/>
    </source>
</evidence>
<sequence>MSIELLKAYQKEYGLSQAKVASQLGVSPTTISQYLQGKYEGDTETLEKKIKELTERVADSQTDIKDGFVRTLGANLVLDTCKKAHTYHSIRLVIGEAGLGKSRAIAEYAKLVENVVLIRVNPTFSVKVLLNELCQKLGLTASRNNNDNFNALVGKLAGSSRLIIVDEAEQLNYKCLEIIRNLHDLTGVGVILAGMPRLKANLQGKSLEFRQLYSRVEWVCDLGNVLGDDDIGKLASSSLGTDKFNKLLINHAKGNARRLSKLIKGAEQIASQSGVLIDEVVIEKASKVLIG</sequence>
<name>A0ABY6M2I5_MORBO</name>
<dbReference type="InterPro" id="IPR049945">
    <property type="entry name" value="AAA_22"/>
</dbReference>
<gene>
    <name evidence="3" type="ORF">LP092_08160</name>
</gene>
<keyword evidence="4" id="KW-1185">Reference proteome</keyword>
<feature type="domain" description="HTH cro/C1-type" evidence="2">
    <location>
        <begin position="6"/>
        <end position="60"/>
    </location>
</feature>
<keyword evidence="1" id="KW-0175">Coiled coil</keyword>
<dbReference type="PROSITE" id="PS50943">
    <property type="entry name" value="HTH_CROC1"/>
    <property type="match status" value="1"/>
</dbReference>
<dbReference type="SMART" id="SM00530">
    <property type="entry name" value="HTH_XRE"/>
    <property type="match status" value="1"/>
</dbReference>
<dbReference type="InterPro" id="IPR001387">
    <property type="entry name" value="Cro/C1-type_HTH"/>
</dbReference>
<accession>A0ABY6M2I5</accession>
<proteinExistence type="predicted"/>
<dbReference type="Pfam" id="PF01381">
    <property type="entry name" value="HTH_3"/>
    <property type="match status" value="1"/>
</dbReference>
<organism evidence="3 4">
    <name type="scientific">Moraxella bovis</name>
    <dbReference type="NCBI Taxonomy" id="476"/>
    <lineage>
        <taxon>Bacteria</taxon>
        <taxon>Pseudomonadati</taxon>
        <taxon>Pseudomonadota</taxon>
        <taxon>Gammaproteobacteria</taxon>
        <taxon>Moraxellales</taxon>
        <taxon>Moraxellaceae</taxon>
        <taxon>Moraxella</taxon>
    </lineage>
</organism>
<dbReference type="Gene3D" id="3.40.50.300">
    <property type="entry name" value="P-loop containing nucleotide triphosphate hydrolases"/>
    <property type="match status" value="1"/>
</dbReference>
<dbReference type="SUPFAM" id="SSF52540">
    <property type="entry name" value="P-loop containing nucleoside triphosphate hydrolases"/>
    <property type="match status" value="1"/>
</dbReference>
<dbReference type="SUPFAM" id="SSF47413">
    <property type="entry name" value="lambda repressor-like DNA-binding domains"/>
    <property type="match status" value="1"/>
</dbReference>
<dbReference type="Pfam" id="PF13401">
    <property type="entry name" value="AAA_22"/>
    <property type="match status" value="1"/>
</dbReference>
<dbReference type="InterPro" id="IPR027417">
    <property type="entry name" value="P-loop_NTPase"/>
</dbReference>
<protein>
    <submittedName>
        <fullName evidence="3">AAA family ATPase</fullName>
    </submittedName>
</protein>
<reference evidence="3" key="1">
    <citation type="journal article" date="2022" name="BMC Microbiol.">
        <title>Whole genome sequencing of Moraxella bovis strains from North America reveals two genotypes with different genetic determinants.</title>
        <authorList>
            <person name="Wynn E.L."/>
            <person name="Hille M.M."/>
            <person name="Loy J.D."/>
            <person name="Schuller G."/>
            <person name="Kuhn K.L."/>
            <person name="Dickey A.M."/>
            <person name="Bono J.L."/>
            <person name="Clawson M.L."/>
        </authorList>
    </citation>
    <scope>NUCLEOTIDE SEQUENCE</scope>
    <source>
        <strain evidence="3">SAM102599</strain>
    </source>
</reference>
<dbReference type="Gene3D" id="1.10.260.40">
    <property type="entry name" value="lambda repressor-like DNA-binding domains"/>
    <property type="match status" value="1"/>
</dbReference>
<dbReference type="GeneID" id="77188435"/>
<dbReference type="PANTHER" id="PTHR35894">
    <property type="entry name" value="GENERAL SECRETION PATHWAY PROTEIN A-RELATED"/>
    <property type="match status" value="1"/>
</dbReference>
<dbReference type="PANTHER" id="PTHR35894:SF5">
    <property type="entry name" value="MU-LIKE PROPHAGE FLUMU DNA TRANSPOSITION PROTEIN B"/>
    <property type="match status" value="1"/>
</dbReference>
<evidence type="ECO:0000256" key="1">
    <source>
        <dbReference type="SAM" id="Coils"/>
    </source>
</evidence>
<dbReference type="Proteomes" id="UP001163632">
    <property type="component" value="Chromosome"/>
</dbReference>
<dbReference type="CDD" id="cd00093">
    <property type="entry name" value="HTH_XRE"/>
    <property type="match status" value="1"/>
</dbReference>
<dbReference type="EMBL" id="CP087830">
    <property type="protein sequence ID" value="UZA01978.1"/>
    <property type="molecule type" value="Genomic_DNA"/>
</dbReference>
<dbReference type="RefSeq" id="WP_264675873.1">
    <property type="nucleotide sequence ID" value="NZ_CP087765.1"/>
</dbReference>
<evidence type="ECO:0000313" key="3">
    <source>
        <dbReference type="EMBL" id="UZA01978.1"/>
    </source>
</evidence>
<evidence type="ECO:0000313" key="4">
    <source>
        <dbReference type="Proteomes" id="UP001163632"/>
    </source>
</evidence>